<dbReference type="Pfam" id="PF13649">
    <property type="entry name" value="Methyltransf_25"/>
    <property type="match status" value="1"/>
</dbReference>
<dbReference type="InterPro" id="IPR029063">
    <property type="entry name" value="SAM-dependent_MTases_sf"/>
</dbReference>
<organism evidence="2 3">
    <name type="scientific">Candidatus Woesebacteria bacterium RIFCSPLOWO2_01_FULL_39_10</name>
    <dbReference type="NCBI Taxonomy" id="1802516"/>
    <lineage>
        <taxon>Bacteria</taxon>
        <taxon>Candidatus Woeseibacteriota</taxon>
    </lineage>
</organism>
<dbReference type="STRING" id="1802516.A3A75_03725"/>
<protein>
    <recommendedName>
        <fullName evidence="1">Methyltransferase domain-containing protein</fullName>
    </recommendedName>
</protein>
<comment type="caution">
    <text evidence="2">The sequence shown here is derived from an EMBL/GenBank/DDBJ whole genome shotgun (WGS) entry which is preliminary data.</text>
</comment>
<evidence type="ECO:0000259" key="1">
    <source>
        <dbReference type="Pfam" id="PF13649"/>
    </source>
</evidence>
<dbReference type="SUPFAM" id="SSF53335">
    <property type="entry name" value="S-adenosyl-L-methionine-dependent methyltransferases"/>
    <property type="match status" value="1"/>
</dbReference>
<feature type="domain" description="Methyltransferase" evidence="1">
    <location>
        <begin position="48"/>
        <end position="118"/>
    </location>
</feature>
<dbReference type="Proteomes" id="UP000179018">
    <property type="component" value="Unassembled WGS sequence"/>
</dbReference>
<accession>A0A1F8B708</accession>
<dbReference type="InterPro" id="IPR041698">
    <property type="entry name" value="Methyltransf_25"/>
</dbReference>
<dbReference type="EMBL" id="MGHC01000015">
    <property type="protein sequence ID" value="OGM59822.1"/>
    <property type="molecule type" value="Genomic_DNA"/>
</dbReference>
<proteinExistence type="predicted"/>
<evidence type="ECO:0000313" key="2">
    <source>
        <dbReference type="EMBL" id="OGM59822.1"/>
    </source>
</evidence>
<reference evidence="2 3" key="1">
    <citation type="journal article" date="2016" name="Nat. Commun.">
        <title>Thousands of microbial genomes shed light on interconnected biogeochemical processes in an aquifer system.</title>
        <authorList>
            <person name="Anantharaman K."/>
            <person name="Brown C.T."/>
            <person name="Hug L.A."/>
            <person name="Sharon I."/>
            <person name="Castelle C.J."/>
            <person name="Probst A.J."/>
            <person name="Thomas B.C."/>
            <person name="Singh A."/>
            <person name="Wilkins M.J."/>
            <person name="Karaoz U."/>
            <person name="Brodie E.L."/>
            <person name="Williams K.H."/>
            <person name="Hubbard S.S."/>
            <person name="Banfield J.F."/>
        </authorList>
    </citation>
    <scope>NUCLEOTIDE SEQUENCE [LARGE SCALE GENOMIC DNA]</scope>
</reference>
<sequence>MSSTIDSYKKSFKKYGVNPRALKWHSEKAAKQRYAQIVADIDFENKSILDVGCGFGDIIGFISAKTKYFNYTGMDAVGDFIKEARRRHPKQRFIIANFLEKPTSKKFDISIASGILNSNVEDNLNYRKKIIEKLFQRTKYALVFNMAGSHLQPRTKKISNVWFADSLEITEYCFTLTSKIILRNHYHKRDFTIVMFK</sequence>
<dbReference type="CDD" id="cd02440">
    <property type="entry name" value="AdoMet_MTases"/>
    <property type="match status" value="1"/>
</dbReference>
<gene>
    <name evidence="2" type="ORF">A3A75_03725</name>
</gene>
<evidence type="ECO:0000313" key="3">
    <source>
        <dbReference type="Proteomes" id="UP000179018"/>
    </source>
</evidence>
<dbReference type="AlphaFoldDB" id="A0A1F8B708"/>
<dbReference type="Gene3D" id="3.40.50.150">
    <property type="entry name" value="Vaccinia Virus protein VP39"/>
    <property type="match status" value="1"/>
</dbReference>
<name>A0A1F8B708_9BACT</name>